<comment type="similarity">
    <text evidence="1">Belongs to the membrane fusion protein (MFP) (TC 8.A.1) family.</text>
</comment>
<evidence type="ECO:0000313" key="6">
    <source>
        <dbReference type="Proteomes" id="UP001595740"/>
    </source>
</evidence>
<accession>A0ABV7RM61</accession>
<dbReference type="Gene3D" id="2.40.50.100">
    <property type="match status" value="1"/>
</dbReference>
<dbReference type="Gene3D" id="2.40.30.170">
    <property type="match status" value="1"/>
</dbReference>
<dbReference type="PANTHER" id="PTHR30469:SF15">
    <property type="entry name" value="HLYD FAMILY OF SECRETION PROTEINS"/>
    <property type="match status" value="1"/>
</dbReference>
<dbReference type="Pfam" id="PF25973">
    <property type="entry name" value="BSH_CzcB"/>
    <property type="match status" value="1"/>
</dbReference>
<keyword evidence="6" id="KW-1185">Reference proteome</keyword>
<dbReference type="Gene3D" id="1.10.287.470">
    <property type="entry name" value="Helix hairpin bin"/>
    <property type="match status" value="1"/>
</dbReference>
<protein>
    <submittedName>
        <fullName evidence="5">Efflux RND transporter periplasmic adaptor subunit</fullName>
    </submittedName>
</protein>
<dbReference type="Pfam" id="PF25989">
    <property type="entry name" value="YknX_C"/>
    <property type="match status" value="1"/>
</dbReference>
<evidence type="ECO:0000259" key="3">
    <source>
        <dbReference type="Pfam" id="PF25973"/>
    </source>
</evidence>
<dbReference type="NCBIfam" id="TIGR01730">
    <property type="entry name" value="RND_mfp"/>
    <property type="match status" value="1"/>
</dbReference>
<feature type="coiled-coil region" evidence="2">
    <location>
        <begin position="129"/>
        <end position="163"/>
    </location>
</feature>
<dbReference type="PANTHER" id="PTHR30469">
    <property type="entry name" value="MULTIDRUG RESISTANCE PROTEIN MDTA"/>
    <property type="match status" value="1"/>
</dbReference>
<name>A0ABV7RM61_9GAMM</name>
<comment type="caution">
    <text evidence="5">The sequence shown here is derived from an EMBL/GenBank/DDBJ whole genome shotgun (WGS) entry which is preliminary data.</text>
</comment>
<dbReference type="EMBL" id="JBHRXK010000002">
    <property type="protein sequence ID" value="MFC3550605.1"/>
    <property type="molecule type" value="Genomic_DNA"/>
</dbReference>
<dbReference type="Proteomes" id="UP001595740">
    <property type="component" value="Unassembled WGS sequence"/>
</dbReference>
<dbReference type="InterPro" id="IPR058647">
    <property type="entry name" value="BSH_CzcB-like"/>
</dbReference>
<evidence type="ECO:0000313" key="5">
    <source>
        <dbReference type="EMBL" id="MFC3550605.1"/>
    </source>
</evidence>
<evidence type="ECO:0000259" key="4">
    <source>
        <dbReference type="Pfam" id="PF25989"/>
    </source>
</evidence>
<feature type="domain" description="CzcB-like barrel-sandwich hybrid" evidence="3">
    <location>
        <begin position="67"/>
        <end position="206"/>
    </location>
</feature>
<proteinExistence type="inferred from homology"/>
<evidence type="ECO:0000256" key="2">
    <source>
        <dbReference type="SAM" id="Coils"/>
    </source>
</evidence>
<organism evidence="5 6">
    <name type="scientific">Lysobacter cavernae</name>
    <dbReference type="NCBI Taxonomy" id="1685901"/>
    <lineage>
        <taxon>Bacteria</taxon>
        <taxon>Pseudomonadati</taxon>
        <taxon>Pseudomonadota</taxon>
        <taxon>Gammaproteobacteria</taxon>
        <taxon>Lysobacterales</taxon>
        <taxon>Lysobacteraceae</taxon>
        <taxon>Lysobacter</taxon>
    </lineage>
</organism>
<feature type="domain" description="YknX-like C-terminal permuted SH3-like" evidence="4">
    <location>
        <begin position="286"/>
        <end position="355"/>
    </location>
</feature>
<reference evidence="6" key="1">
    <citation type="journal article" date="2019" name="Int. J. Syst. Evol. Microbiol.">
        <title>The Global Catalogue of Microorganisms (GCM) 10K type strain sequencing project: providing services to taxonomists for standard genome sequencing and annotation.</title>
        <authorList>
            <consortium name="The Broad Institute Genomics Platform"/>
            <consortium name="The Broad Institute Genome Sequencing Center for Infectious Disease"/>
            <person name="Wu L."/>
            <person name="Ma J."/>
        </authorList>
    </citation>
    <scope>NUCLEOTIDE SEQUENCE [LARGE SCALE GENOMIC DNA]</scope>
    <source>
        <strain evidence="6">KCTC 42875</strain>
    </source>
</reference>
<dbReference type="RefSeq" id="WP_386758352.1">
    <property type="nucleotide sequence ID" value="NZ_JBHRXK010000002.1"/>
</dbReference>
<dbReference type="InterPro" id="IPR058637">
    <property type="entry name" value="YknX-like_C"/>
</dbReference>
<dbReference type="SUPFAM" id="SSF111369">
    <property type="entry name" value="HlyD-like secretion proteins"/>
    <property type="match status" value="1"/>
</dbReference>
<dbReference type="Gene3D" id="2.40.420.20">
    <property type="match status" value="1"/>
</dbReference>
<sequence>MRTLHQCLIAATVAAVVVVPLIDLDADASAPAQPPAPPAVVSVAAAISTELAPRHWAPGSVISRQDARVASEQDGRVIEVVEVGQQVRAGQPLAVLDDTALRLRERESQADLGRIQAQLDMATRQEQRYAQLAAQQNIARAQYEQLRADRDTLVQDRARAQALLAQTRHQRTQMVVRAPFAGVVAERQVQLGEYLTTGAAVARLVDTAAQEVRARAPVDLGPHLAVGTPVLVRVGQTERPHPVSALVPVGDEASRQLELRIALATSELPVGSAVDVGLPSATTRAVVAVPRDAVVLRREGSFVLRVGGDGRAERLAVTTGTAVGELVEVAGPVAAGDRLIVRGGERVEPGQAVTVQTLSRAVSAR</sequence>
<dbReference type="InterPro" id="IPR006143">
    <property type="entry name" value="RND_pump_MFP"/>
</dbReference>
<gene>
    <name evidence="5" type="ORF">ACFOLC_06200</name>
</gene>
<keyword evidence="2" id="KW-0175">Coiled coil</keyword>
<evidence type="ECO:0000256" key="1">
    <source>
        <dbReference type="ARBA" id="ARBA00009477"/>
    </source>
</evidence>